<feature type="region of interest" description="Disordered" evidence="1">
    <location>
        <begin position="335"/>
        <end position="354"/>
    </location>
</feature>
<name>A0A3L6TSD1_PANMI</name>
<evidence type="ECO:0000313" key="3">
    <source>
        <dbReference type="Proteomes" id="UP000275267"/>
    </source>
</evidence>
<reference evidence="3" key="1">
    <citation type="journal article" date="2019" name="Nat. Commun.">
        <title>The genome of broomcorn millet.</title>
        <authorList>
            <person name="Zou C."/>
            <person name="Miki D."/>
            <person name="Li D."/>
            <person name="Tang Q."/>
            <person name="Xiao L."/>
            <person name="Rajput S."/>
            <person name="Deng P."/>
            <person name="Jia W."/>
            <person name="Huang R."/>
            <person name="Zhang M."/>
            <person name="Sun Y."/>
            <person name="Hu J."/>
            <person name="Fu X."/>
            <person name="Schnable P.S."/>
            <person name="Li F."/>
            <person name="Zhang H."/>
            <person name="Feng B."/>
            <person name="Zhu X."/>
            <person name="Liu R."/>
            <person name="Schnable J.C."/>
            <person name="Zhu J.-K."/>
            <person name="Zhang H."/>
        </authorList>
    </citation>
    <scope>NUCLEOTIDE SEQUENCE [LARGE SCALE GENOMIC DNA]</scope>
</reference>
<dbReference type="EMBL" id="PQIB02000001">
    <property type="protein sequence ID" value="RLN43082.1"/>
    <property type="molecule type" value="Genomic_DNA"/>
</dbReference>
<dbReference type="STRING" id="4540.A0A3L6TSD1"/>
<protein>
    <submittedName>
        <fullName evidence="2">Uncharacterized protein</fullName>
    </submittedName>
</protein>
<dbReference type="Proteomes" id="UP000275267">
    <property type="component" value="Unassembled WGS sequence"/>
</dbReference>
<feature type="region of interest" description="Disordered" evidence="1">
    <location>
        <begin position="107"/>
        <end position="159"/>
    </location>
</feature>
<feature type="compositionally biased region" description="Basic and acidic residues" evidence="1">
    <location>
        <begin position="130"/>
        <end position="144"/>
    </location>
</feature>
<feature type="compositionally biased region" description="Polar residues" evidence="1">
    <location>
        <begin position="145"/>
        <end position="158"/>
    </location>
</feature>
<feature type="region of interest" description="Disordered" evidence="1">
    <location>
        <begin position="446"/>
        <end position="486"/>
    </location>
</feature>
<feature type="compositionally biased region" description="Acidic residues" evidence="1">
    <location>
        <begin position="112"/>
        <end position="122"/>
    </location>
</feature>
<dbReference type="OrthoDB" id="693261at2759"/>
<feature type="compositionally biased region" description="Low complexity" evidence="1">
    <location>
        <begin position="335"/>
        <end position="346"/>
    </location>
</feature>
<organism evidence="2 3">
    <name type="scientific">Panicum miliaceum</name>
    <name type="common">Proso millet</name>
    <name type="synonym">Broomcorn millet</name>
    <dbReference type="NCBI Taxonomy" id="4540"/>
    <lineage>
        <taxon>Eukaryota</taxon>
        <taxon>Viridiplantae</taxon>
        <taxon>Streptophyta</taxon>
        <taxon>Embryophyta</taxon>
        <taxon>Tracheophyta</taxon>
        <taxon>Spermatophyta</taxon>
        <taxon>Magnoliopsida</taxon>
        <taxon>Liliopsida</taxon>
        <taxon>Poales</taxon>
        <taxon>Poaceae</taxon>
        <taxon>PACMAD clade</taxon>
        <taxon>Panicoideae</taxon>
        <taxon>Panicodae</taxon>
        <taxon>Paniceae</taxon>
        <taxon>Panicinae</taxon>
        <taxon>Panicum</taxon>
        <taxon>Panicum sect. Panicum</taxon>
    </lineage>
</organism>
<dbReference type="PANTHER" id="PTHR33170">
    <property type="entry name" value="DUF4283 DOMAIN-CONTAINING PROTEIN-RELATED"/>
    <property type="match status" value="1"/>
</dbReference>
<accession>A0A3L6TSD1</accession>
<dbReference type="AlphaFoldDB" id="A0A3L6TSD1"/>
<proteinExistence type="predicted"/>
<keyword evidence="3" id="KW-1185">Reference proteome</keyword>
<evidence type="ECO:0000313" key="2">
    <source>
        <dbReference type="EMBL" id="RLN43082.1"/>
    </source>
</evidence>
<evidence type="ECO:0000256" key="1">
    <source>
        <dbReference type="SAM" id="MobiDB-lite"/>
    </source>
</evidence>
<gene>
    <name evidence="2" type="ORF">C2845_PM01G18340</name>
</gene>
<feature type="compositionally biased region" description="Polar residues" evidence="1">
    <location>
        <begin position="475"/>
        <end position="486"/>
    </location>
</feature>
<comment type="caution">
    <text evidence="2">The sequence shown here is derived from an EMBL/GenBank/DDBJ whole genome shotgun (WGS) entry which is preliminary data.</text>
</comment>
<feature type="region of interest" description="Disordered" evidence="1">
    <location>
        <begin position="223"/>
        <end position="248"/>
    </location>
</feature>
<dbReference type="PANTHER" id="PTHR33170:SF8">
    <property type="entry name" value="OS07G0485366 PROTEIN"/>
    <property type="match status" value="1"/>
</dbReference>
<sequence length="486" mass="52087">MASHSLCLSGTVWQNDQDIMPTYELEEVWVRITGVPHAYRHYMILWAVGTVIGETLEVDMLTNRKKGVIRVKVGILDKRQLPHTTDLVFGTQGYHVTFTQEEESFLPATLPPEDDDPMDFDDFGGGNGSAEDKERDALAKELKSDSQNQSNLPQTNNIGFGPAPMQCSIAITPMGNCRKCPPRKPVVLDGLAKLHKIAVTVPIGGFWPGCGIINGAQPDMVADTSTEEDVQPPLSSGNGNKSDTHDGQANVALGTKTNGLCSNLFEPALEEVHPISPSCATGIFVPPSSGPSEMASPTTLRRSLGEQAAMVGIIEADELMMDKAMRRASSRNLDSAAVVPAKSPAARSQTGAGGGGDKVLAVAQHIVRSLATSKNATDYMIRILSSLDNRLSSITNEHLFPSPDPSSDSGSAFDAADQLIQLWDATPEVLVFEAPEDDVAQYITALTSPSSTSREGPRRRARASPCSSPWRGSRRSCTTSWSATPC</sequence>